<dbReference type="SMART" id="SM00369">
    <property type="entry name" value="LRR_TYP"/>
    <property type="match status" value="8"/>
</dbReference>
<dbReference type="InterPro" id="IPR001611">
    <property type="entry name" value="Leu-rich_rpt"/>
</dbReference>
<feature type="compositionally biased region" description="Polar residues" evidence="4">
    <location>
        <begin position="723"/>
        <end position="738"/>
    </location>
</feature>
<name>A0A1J1IV27_9DIPT</name>
<dbReference type="GO" id="GO:0031012">
    <property type="term" value="C:extracellular matrix"/>
    <property type="evidence" value="ECO:0007669"/>
    <property type="project" value="TreeGrafter"/>
</dbReference>
<accession>A0A1J1IV27</accession>
<keyword evidence="2 5" id="KW-0732">Signal</keyword>
<gene>
    <name evidence="6" type="ORF">CLUMA_CG016433</name>
</gene>
<evidence type="ECO:0000256" key="3">
    <source>
        <dbReference type="ARBA" id="ARBA00022737"/>
    </source>
</evidence>
<dbReference type="Proteomes" id="UP000183832">
    <property type="component" value="Unassembled WGS sequence"/>
</dbReference>
<feature type="signal peptide" evidence="5">
    <location>
        <begin position="1"/>
        <end position="23"/>
    </location>
</feature>
<dbReference type="Pfam" id="PF13516">
    <property type="entry name" value="LRR_6"/>
    <property type="match status" value="2"/>
</dbReference>
<dbReference type="STRING" id="568069.A0A1J1IV27"/>
<dbReference type="Pfam" id="PF13855">
    <property type="entry name" value="LRR_8"/>
    <property type="match status" value="4"/>
</dbReference>
<feature type="region of interest" description="Disordered" evidence="4">
    <location>
        <begin position="682"/>
        <end position="757"/>
    </location>
</feature>
<evidence type="ECO:0000256" key="1">
    <source>
        <dbReference type="ARBA" id="ARBA00022614"/>
    </source>
</evidence>
<feature type="compositionally biased region" description="Basic and acidic residues" evidence="4">
    <location>
        <begin position="567"/>
        <end position="594"/>
    </location>
</feature>
<dbReference type="SUPFAM" id="SSF52058">
    <property type="entry name" value="L domain-like"/>
    <property type="match status" value="2"/>
</dbReference>
<dbReference type="PRINTS" id="PR00019">
    <property type="entry name" value="LEURICHRPT"/>
</dbReference>
<reference evidence="6 7" key="1">
    <citation type="submission" date="2015-04" db="EMBL/GenBank/DDBJ databases">
        <authorList>
            <person name="Syromyatnikov M.Y."/>
            <person name="Popov V.N."/>
        </authorList>
    </citation>
    <scope>NUCLEOTIDE SEQUENCE [LARGE SCALE GENOMIC DNA]</scope>
</reference>
<keyword evidence="3" id="KW-0677">Repeat</keyword>
<feature type="compositionally biased region" description="Basic and acidic residues" evidence="4">
    <location>
        <begin position="798"/>
        <end position="807"/>
    </location>
</feature>
<feature type="compositionally biased region" description="Basic and acidic residues" evidence="4">
    <location>
        <begin position="688"/>
        <end position="699"/>
    </location>
</feature>
<feature type="chain" id="PRO_5012904685" evidence="5">
    <location>
        <begin position="24"/>
        <end position="846"/>
    </location>
</feature>
<dbReference type="EMBL" id="CVRI01000059">
    <property type="protein sequence ID" value="CRL03562.1"/>
    <property type="molecule type" value="Genomic_DNA"/>
</dbReference>
<dbReference type="AlphaFoldDB" id="A0A1J1IV27"/>
<dbReference type="InterPro" id="IPR032675">
    <property type="entry name" value="LRR_dom_sf"/>
</dbReference>
<sequence length="846" mass="96714">MLCVKFVALVLLISFLHVLEINTFEVEECPDACHCTMDGLLMLVDCSGLELTDLPEFPDNQIHILDLSNNHFKNVPPQLRTFEYLQYLDLSQNHIRKLPSDSLSGMLGLRLLNLSKNNISNWMAINPRTLLEPALSLTELSLAENPITSFSTNDDNLLLVSNSLQLLDLSRCKISKVTGEQILQGMKKLKHLNLAGNHIRSVSSLISDSLLTLDLSHNRLTNLLPNMLENLPSLTYIDLSRNHRISLQNKQGEFVSSISLKRIDLSHCNMDDIELEGFPDLTTAILRGNMIRELSRDSFISTKMIENIDLAENAINTIDSNTFRKLKHLKTLNLSFNLIPRIERDTFKENELLTKLDLSRNTISRFNRITASSLTHLNLTYCQIMTIDSDLLFGTPELVNLDLSHNLINDIPDTLSSDNLQVLDLSMNRMTNIRNQTFAGLPDLSIINLSGNRFTTPFRTEFFSENLYLTEIHLGDNPWFCNCVEMHSFYIFLTSAPAKLWEKQTLRCQSPEDVAGSSWESACYYDWYPPSRMGTTEKVWTFFMVTVIAFSGCMCLIMTIKRGIEGREQTAREQERERNIEEGREISRQNRVRMEQQAQRDAPDPRESRPPCYADAILMPRPDGSFASLNELGNGRIKAKRHRRKSENEDENDEYQEDVPLRRNRCRSEEVISMRETVRPSRLFPRIHPQEIEPISRSEDEQESPDSVHYHSTDILTLDHSPGPSSRARSPQISLQPETTNTIDNQNDNTEGSGSPYARRKLKHMESFKGNNKQQLKIVTKSLTPPQDGIQIYEDHFQPIRSEKRNSTTDSEDSSEFITIKPGMQTDSNSSVDEDDLVVIKRPTSF</sequence>
<organism evidence="6 7">
    <name type="scientific">Clunio marinus</name>
    <dbReference type="NCBI Taxonomy" id="568069"/>
    <lineage>
        <taxon>Eukaryota</taxon>
        <taxon>Metazoa</taxon>
        <taxon>Ecdysozoa</taxon>
        <taxon>Arthropoda</taxon>
        <taxon>Hexapoda</taxon>
        <taxon>Insecta</taxon>
        <taxon>Pterygota</taxon>
        <taxon>Neoptera</taxon>
        <taxon>Endopterygota</taxon>
        <taxon>Diptera</taxon>
        <taxon>Nematocera</taxon>
        <taxon>Chironomoidea</taxon>
        <taxon>Chironomidae</taxon>
        <taxon>Clunio</taxon>
    </lineage>
</organism>
<dbReference type="SMART" id="SM00365">
    <property type="entry name" value="LRR_SD22"/>
    <property type="match status" value="5"/>
</dbReference>
<dbReference type="GO" id="GO:0005615">
    <property type="term" value="C:extracellular space"/>
    <property type="evidence" value="ECO:0007669"/>
    <property type="project" value="TreeGrafter"/>
</dbReference>
<evidence type="ECO:0000256" key="2">
    <source>
        <dbReference type="ARBA" id="ARBA00022729"/>
    </source>
</evidence>
<dbReference type="InterPro" id="IPR050328">
    <property type="entry name" value="Dev_Immune_Receptor"/>
</dbReference>
<protein>
    <submittedName>
        <fullName evidence="6">CLUMA_CG016433, isoform A</fullName>
    </submittedName>
</protein>
<dbReference type="OrthoDB" id="1574204at2759"/>
<dbReference type="InterPro" id="IPR003591">
    <property type="entry name" value="Leu-rich_rpt_typical-subtyp"/>
</dbReference>
<keyword evidence="1" id="KW-0433">Leucine-rich repeat</keyword>
<dbReference type="PANTHER" id="PTHR24373">
    <property type="entry name" value="SLIT RELATED LEUCINE-RICH REPEAT NEURONAL PROTEIN"/>
    <property type="match status" value="1"/>
</dbReference>
<keyword evidence="7" id="KW-1185">Reference proteome</keyword>
<evidence type="ECO:0000256" key="5">
    <source>
        <dbReference type="SAM" id="SignalP"/>
    </source>
</evidence>
<feature type="region of interest" description="Disordered" evidence="4">
    <location>
        <begin position="567"/>
        <end position="657"/>
    </location>
</feature>
<dbReference type="PROSITE" id="PS51450">
    <property type="entry name" value="LRR"/>
    <property type="match status" value="6"/>
</dbReference>
<evidence type="ECO:0000256" key="4">
    <source>
        <dbReference type="SAM" id="MobiDB-lite"/>
    </source>
</evidence>
<proteinExistence type="predicted"/>
<evidence type="ECO:0000313" key="6">
    <source>
        <dbReference type="EMBL" id="CRL03562.1"/>
    </source>
</evidence>
<dbReference type="Gene3D" id="3.80.10.10">
    <property type="entry name" value="Ribonuclease Inhibitor"/>
    <property type="match status" value="4"/>
</dbReference>
<dbReference type="PANTHER" id="PTHR24373:SF387">
    <property type="entry name" value="LEUCINE-RICH REPEATS AND IMMUNOGLOBULIN-LIKE DOMAINS PROTEIN SMA-10"/>
    <property type="match status" value="1"/>
</dbReference>
<feature type="compositionally biased region" description="Acidic residues" evidence="4">
    <location>
        <begin position="648"/>
        <end position="657"/>
    </location>
</feature>
<evidence type="ECO:0000313" key="7">
    <source>
        <dbReference type="Proteomes" id="UP000183832"/>
    </source>
</evidence>
<feature type="region of interest" description="Disordered" evidence="4">
    <location>
        <begin position="798"/>
        <end position="846"/>
    </location>
</feature>
<feature type="compositionally biased region" description="Low complexity" evidence="4">
    <location>
        <begin position="739"/>
        <end position="750"/>
    </location>
</feature>